<dbReference type="PANTHER" id="PTHR32114">
    <property type="entry name" value="ABC TRANSPORTER ABCH.3"/>
    <property type="match status" value="1"/>
</dbReference>
<dbReference type="Pfam" id="PF13514">
    <property type="entry name" value="AAA_27"/>
    <property type="match status" value="1"/>
</dbReference>
<accession>A0A1M4SPY8</accession>
<protein>
    <recommendedName>
        <fullName evidence="3">Nuclease SbcCD subunit C</fullName>
    </recommendedName>
</protein>
<feature type="domain" description="YhaN AAA" evidence="5">
    <location>
        <begin position="4"/>
        <end position="87"/>
    </location>
</feature>
<organism evidence="6 7">
    <name type="scientific">Caloramator proteoclasticus DSM 10124</name>
    <dbReference type="NCBI Taxonomy" id="1121262"/>
    <lineage>
        <taxon>Bacteria</taxon>
        <taxon>Bacillati</taxon>
        <taxon>Bacillota</taxon>
        <taxon>Clostridia</taxon>
        <taxon>Eubacteriales</taxon>
        <taxon>Clostridiaceae</taxon>
        <taxon>Caloramator</taxon>
    </lineage>
</organism>
<dbReference type="InterPro" id="IPR027417">
    <property type="entry name" value="P-loop_NTPase"/>
</dbReference>
<evidence type="ECO:0000256" key="4">
    <source>
        <dbReference type="SAM" id="Coils"/>
    </source>
</evidence>
<evidence type="ECO:0000256" key="3">
    <source>
        <dbReference type="ARBA" id="ARBA00013368"/>
    </source>
</evidence>
<dbReference type="RefSeq" id="WP_073247628.1">
    <property type="nucleotide sequence ID" value="NZ_FQVG01000002.1"/>
</dbReference>
<dbReference type="InterPro" id="IPR038734">
    <property type="entry name" value="YhaN_AAA"/>
</dbReference>
<dbReference type="AlphaFoldDB" id="A0A1M4SPY8"/>
<name>A0A1M4SPY8_9CLOT</name>
<dbReference type="EMBL" id="FQVG01000002">
    <property type="protein sequence ID" value="SHE34017.1"/>
    <property type="molecule type" value="Genomic_DNA"/>
</dbReference>
<evidence type="ECO:0000313" key="6">
    <source>
        <dbReference type="EMBL" id="SHE34017.1"/>
    </source>
</evidence>
<evidence type="ECO:0000256" key="2">
    <source>
        <dbReference type="ARBA" id="ARBA00011322"/>
    </source>
</evidence>
<dbReference type="SUPFAM" id="SSF52540">
    <property type="entry name" value="P-loop containing nucleoside triphosphate hydrolases"/>
    <property type="match status" value="1"/>
</dbReference>
<dbReference type="SUPFAM" id="SSF75712">
    <property type="entry name" value="Rad50 coiled-coil Zn hook"/>
    <property type="match status" value="1"/>
</dbReference>
<dbReference type="Proteomes" id="UP000184423">
    <property type="component" value="Unassembled WGS sequence"/>
</dbReference>
<comment type="similarity">
    <text evidence="1">Belongs to the SMC family. SbcC subfamily.</text>
</comment>
<feature type="coiled-coil region" evidence="4">
    <location>
        <begin position="199"/>
        <end position="253"/>
    </location>
</feature>
<evidence type="ECO:0000259" key="5">
    <source>
        <dbReference type="Pfam" id="PF13514"/>
    </source>
</evidence>
<keyword evidence="7" id="KW-1185">Reference proteome</keyword>
<dbReference type="Gene3D" id="3.40.50.300">
    <property type="entry name" value="P-loop containing nucleotide triphosphate hydrolases"/>
    <property type="match status" value="1"/>
</dbReference>
<keyword evidence="4" id="KW-0175">Coiled coil</keyword>
<comment type="subunit">
    <text evidence="2">Heterodimer of SbcC and SbcD.</text>
</comment>
<dbReference type="PANTHER" id="PTHR32114:SF2">
    <property type="entry name" value="ABC TRANSPORTER ABCH.3"/>
    <property type="match status" value="1"/>
</dbReference>
<evidence type="ECO:0000313" key="7">
    <source>
        <dbReference type="Proteomes" id="UP000184423"/>
    </source>
</evidence>
<reference evidence="7" key="1">
    <citation type="submission" date="2016-11" db="EMBL/GenBank/DDBJ databases">
        <authorList>
            <person name="Varghese N."/>
            <person name="Submissions S."/>
        </authorList>
    </citation>
    <scope>NUCLEOTIDE SEQUENCE [LARGE SCALE GENOMIC DNA]</scope>
    <source>
        <strain evidence="7">DSM 10124</strain>
    </source>
</reference>
<evidence type="ECO:0000256" key="1">
    <source>
        <dbReference type="ARBA" id="ARBA00006930"/>
    </source>
</evidence>
<sequence length="479" mass="55784">MIYIKSIEIENFQSHKYSKLDLSENLNVIVGPSDNGKSAIIRALKWCLFNEPKGSEFIRFDSNYCRVTLTLSDGVKIIRERTKTKNSYRLIKNGEESVFEGFGNDIPLEILEAHRIRKIKIDKDNDLCLNLSEQLEGPFLLSQPNSFKSKAIGKIVGLNIIDEAIKDINKDINLIQSDSKVIKDNLSEINKKIDSLSYVNELERYIIKKEKILNQLKEKVDLLDKIKKHYETLNQLNIEITEEKKIIEKLKLIENYDLNLLEKKMSDFIKLKNIDCNITLINNDILKQQEIIQKTTNIDVANLHITKLVELIQKYVVLYQIKEKTIVLNDEIKLNEKIELNTRNVSVINEIVQKIDHILIKYNQIIDKYNKYNACMMSIAKGNEYMRKFDKIDKLSDTINYIEEKILKFKNILAYGENYNAIKKEIIDLSLDYKRCNVEISNFINSYKSILKDINVCPVCGSEVDESRIDKILSIIEEE</sequence>
<gene>
    <name evidence="6" type="ORF">SAMN02746091_00188</name>
</gene>
<proteinExistence type="inferred from homology"/>